<evidence type="ECO:0000313" key="1">
    <source>
        <dbReference type="EMBL" id="KAF5342288.1"/>
    </source>
</evidence>
<proteinExistence type="predicted"/>
<protein>
    <recommendedName>
        <fullName evidence="3">F-box domain-containing protein</fullName>
    </recommendedName>
</protein>
<organism evidence="1 2">
    <name type="scientific">Ephemerocybe angulata</name>
    <dbReference type="NCBI Taxonomy" id="980116"/>
    <lineage>
        <taxon>Eukaryota</taxon>
        <taxon>Fungi</taxon>
        <taxon>Dikarya</taxon>
        <taxon>Basidiomycota</taxon>
        <taxon>Agaricomycotina</taxon>
        <taxon>Agaricomycetes</taxon>
        <taxon>Agaricomycetidae</taxon>
        <taxon>Agaricales</taxon>
        <taxon>Agaricineae</taxon>
        <taxon>Psathyrellaceae</taxon>
        <taxon>Ephemerocybe</taxon>
    </lineage>
</organism>
<dbReference type="OrthoDB" id="2978806at2759"/>
<dbReference type="AlphaFoldDB" id="A0A8H5CIS5"/>
<accession>A0A8H5CIS5</accession>
<reference evidence="1 2" key="1">
    <citation type="journal article" date="2020" name="ISME J.">
        <title>Uncovering the hidden diversity of litter-decomposition mechanisms in mushroom-forming fungi.</title>
        <authorList>
            <person name="Floudas D."/>
            <person name="Bentzer J."/>
            <person name="Ahren D."/>
            <person name="Johansson T."/>
            <person name="Persson P."/>
            <person name="Tunlid A."/>
        </authorList>
    </citation>
    <scope>NUCLEOTIDE SEQUENCE [LARGE SCALE GENOMIC DNA]</scope>
    <source>
        <strain evidence="1 2">CBS 175.51</strain>
    </source>
</reference>
<dbReference type="EMBL" id="JAACJK010000001">
    <property type="protein sequence ID" value="KAF5342288.1"/>
    <property type="molecule type" value="Genomic_DNA"/>
</dbReference>
<gene>
    <name evidence="1" type="ORF">D9611_002119</name>
</gene>
<sequence length="552" mass="63806">MQRNMMRRKTTRSRINSLPPDLLARIFLACLPSNRLSVMASSEAPLLLTHVCSRWRTVAHSTAALWADVHIVLGYIRPGSFRYPMMDGRNSRARQVEMRTQRWQGDMDSDDGNLKRMKAELQPREDAARLPFVKAWLKRARKLPLHLSVVDALEYTYGKSPITDYILALLGKVETLDLDVRDHTLQHYVSVRPMGLRRLRIRWDGFHPNALASLRSSAPLLTEIHVRMLECPLSSLSLPWDRLLHLTISYHPSGQSTSMIELLEVLRATPWLQTISIGVSGEDAHGKQPWDSDGSIDPVYMPNLKRLRLRYDVEAEVADSPTTLTVQRLFPLLETPALQDIRMGPRDLLRFLLSRPHEVRRQIRRVEVEAPYYRSNWFVQCLPLLPRLRHLVLWNRRKAWTSLLFPKEHKLHCILDGLMPEPSPNHEFSTLDPDPVLVRGGPCPKLERLELRDEGGGVDMDSLKRLLKFLRRQTRRLDGWNQTGVSGLKFRTLVVPSMWPVGPWRQTFRTRAEEYDALMQGLEVKTWQSMSSRVGKNGWMRLGLWEDDFDGA</sequence>
<dbReference type="Gene3D" id="1.20.1280.50">
    <property type="match status" value="1"/>
</dbReference>
<evidence type="ECO:0000313" key="2">
    <source>
        <dbReference type="Proteomes" id="UP000541558"/>
    </source>
</evidence>
<dbReference type="Proteomes" id="UP000541558">
    <property type="component" value="Unassembled WGS sequence"/>
</dbReference>
<keyword evidence="2" id="KW-1185">Reference proteome</keyword>
<evidence type="ECO:0008006" key="3">
    <source>
        <dbReference type="Google" id="ProtNLM"/>
    </source>
</evidence>
<name>A0A8H5CIS5_9AGAR</name>
<comment type="caution">
    <text evidence="1">The sequence shown here is derived from an EMBL/GenBank/DDBJ whole genome shotgun (WGS) entry which is preliminary data.</text>
</comment>